<keyword evidence="10" id="KW-0378">Hydrolase</keyword>
<keyword evidence="14" id="KW-0238">DNA-binding</keyword>
<evidence type="ECO:0000256" key="4">
    <source>
        <dbReference type="ARBA" id="ARBA00022679"/>
    </source>
</evidence>
<proteinExistence type="predicted"/>
<keyword evidence="11" id="KW-0269">Exonuclease</keyword>
<organism evidence="23 24">
    <name type="scientific">Chryseobacterium arthrosphaerae</name>
    <dbReference type="NCBI Taxonomy" id="651561"/>
    <lineage>
        <taxon>Bacteria</taxon>
        <taxon>Pseudomonadati</taxon>
        <taxon>Bacteroidota</taxon>
        <taxon>Flavobacteriia</taxon>
        <taxon>Flavobacteriales</taxon>
        <taxon>Weeksellaceae</taxon>
        <taxon>Chryseobacterium group</taxon>
        <taxon>Chryseobacterium</taxon>
    </lineage>
</organism>
<sequence length="898" mass="102732">MALDKYREKRSADKTPEPFGGTGSGKDLRFVVQKHDASHLHYDFRLEMDGVLKSWAVPKGPSLDPEVKRLAMMVEDHPYDYRDFEGVIPKGQYGGGTVIVWDEGTYEASEPVKGDLKKQEKNLLHQLHKGKLKIKLNGEKLKGEFALVKAYGRAENSWLLMKLDDKYATTKDITLKDKSVLSNKTIAQMEQEPDKVYGKNIVKKESTVKDKPAGKKSAAAFVDEQLGSDKQDETDIDVAKVLKGAPKKAFYDHVEPMLATLVDKPFDDKEWLYEVKWDGYRAVSFLKTRKVEIKSRNDKSFNEKFYPVYDALRELKLDAILDGEIVVVGENGQPDFGSLQNWRSESDGILLYYIFDILWYKGKDMTDLTLSERKAVLKEILPVNDIIKISAPFYTSGVKFLEAAKQMGLEGIMAKKKDSLYHTHVRTKDWLKIKANKRQEVVIGGFTLNDDSRKSFSSILVGVYQGKDLIYTGKVGTGFNDKMQKEMMELFKPLITDKPPFAEEPDVNKPSRFRPNPPHASVTWLKPKLICEVNFTEMTSDGVMRHPSFVGMREDKDPKKIMLEREAETEQIIDEGNEGIIEPQGKIKRKTLLNPKEKTQVKKVGRHELKFTNLDKVFWPKEKITKRDLINYYYQVAPFILPYLKDRPQSMNRFPNGIEGKSFYFKNVTDTAPDWAETYLYKSDSDDGDKHYLVGKDEATLLYMANLGCIEMNPWNSTVKKPEYPTYCIIDLDPDKNSFDQVIEAAQVTKQILDDMGIESFCKTSGSTGLHIYIPLGNKYTYEQSKEFARVIVTLVHRELPDYTSLERAIKDRKGRMYLDFLQNRPHATIASVYSVRPKPGATVSMPLHWDEVKKGLKMSDFHIFNAMERLASEGDIFNRVLGTGIDLKKAVETYSEK</sequence>
<dbReference type="InterPro" id="IPR014144">
    <property type="entry name" value="LigD_PE_domain"/>
</dbReference>
<keyword evidence="8" id="KW-0547">Nucleotide-binding</keyword>
<keyword evidence="7" id="KW-0479">Metal-binding</keyword>
<evidence type="ECO:0000256" key="18">
    <source>
        <dbReference type="ARBA" id="ARBA00023268"/>
    </source>
</evidence>
<dbReference type="Pfam" id="PF21686">
    <property type="entry name" value="LigD_Prim-Pol"/>
    <property type="match status" value="1"/>
</dbReference>
<dbReference type="NCBIfam" id="TIGR02779">
    <property type="entry name" value="NHEJ_ligase_lig"/>
    <property type="match status" value="1"/>
</dbReference>
<evidence type="ECO:0000256" key="16">
    <source>
        <dbReference type="ARBA" id="ARBA00023204"/>
    </source>
</evidence>
<evidence type="ECO:0000256" key="12">
    <source>
        <dbReference type="ARBA" id="ARBA00022840"/>
    </source>
</evidence>
<keyword evidence="6" id="KW-0540">Nuclease</keyword>
<feature type="region of interest" description="Disordered" evidence="21">
    <location>
        <begin position="1"/>
        <end position="26"/>
    </location>
</feature>
<evidence type="ECO:0000256" key="7">
    <source>
        <dbReference type="ARBA" id="ARBA00022723"/>
    </source>
</evidence>
<dbReference type="GO" id="GO:0003910">
    <property type="term" value="F:DNA ligase (ATP) activity"/>
    <property type="evidence" value="ECO:0007669"/>
    <property type="project" value="UniProtKB-EC"/>
</dbReference>
<evidence type="ECO:0000259" key="22">
    <source>
        <dbReference type="PROSITE" id="PS50160"/>
    </source>
</evidence>
<dbReference type="CDD" id="cd07906">
    <property type="entry name" value="Adenylation_DNA_ligase_LigD_LigC"/>
    <property type="match status" value="1"/>
</dbReference>
<dbReference type="InterPro" id="IPR014145">
    <property type="entry name" value="LigD_pol_dom"/>
</dbReference>
<dbReference type="InterPro" id="IPR012309">
    <property type="entry name" value="DNA_ligase_ATP-dep_C"/>
</dbReference>
<dbReference type="Gene3D" id="3.30.1490.70">
    <property type="match status" value="1"/>
</dbReference>
<keyword evidence="9" id="KW-0227">DNA damage</keyword>
<keyword evidence="13" id="KW-0239">DNA-directed DNA polymerase</keyword>
<evidence type="ECO:0000256" key="6">
    <source>
        <dbReference type="ARBA" id="ARBA00022722"/>
    </source>
</evidence>
<evidence type="ECO:0000256" key="19">
    <source>
        <dbReference type="ARBA" id="ARBA00029943"/>
    </source>
</evidence>
<evidence type="ECO:0000313" key="23">
    <source>
        <dbReference type="EMBL" id="MEE6125987.1"/>
    </source>
</evidence>
<keyword evidence="16" id="KW-0234">DNA repair</keyword>
<dbReference type="Pfam" id="PF04679">
    <property type="entry name" value="DNA_ligase_A_C"/>
    <property type="match status" value="1"/>
</dbReference>
<evidence type="ECO:0000256" key="20">
    <source>
        <dbReference type="ARBA" id="ARBA00034003"/>
    </source>
</evidence>
<evidence type="ECO:0000256" key="2">
    <source>
        <dbReference type="ARBA" id="ARBA00012727"/>
    </source>
</evidence>
<dbReference type="CDD" id="cd04865">
    <property type="entry name" value="LigD_Pol_like_2"/>
    <property type="match status" value="1"/>
</dbReference>
<dbReference type="InterPro" id="IPR014143">
    <property type="entry name" value="NHEJ_ligase_prk"/>
</dbReference>
<dbReference type="SUPFAM" id="SSF50249">
    <property type="entry name" value="Nucleic acid-binding proteins"/>
    <property type="match status" value="1"/>
</dbReference>
<dbReference type="InterPro" id="IPR012310">
    <property type="entry name" value="DNA_ligase_ATP-dep_cent"/>
</dbReference>
<dbReference type="Gene3D" id="3.30.470.30">
    <property type="entry name" value="DNA ligase/mRNA capping enzyme"/>
    <property type="match status" value="1"/>
</dbReference>
<keyword evidence="18" id="KW-0511">Multifunctional enzyme</keyword>
<dbReference type="CDD" id="cd07971">
    <property type="entry name" value="OBF_DNA_ligase_LigD"/>
    <property type="match status" value="1"/>
</dbReference>
<keyword evidence="4" id="KW-0808">Transferase</keyword>
<dbReference type="NCBIfam" id="TIGR02777">
    <property type="entry name" value="LigD_PE_dom"/>
    <property type="match status" value="1"/>
</dbReference>
<dbReference type="EC" id="6.5.1.1" evidence="2"/>
<name>A0ABU7QTR0_9FLAO</name>
<evidence type="ECO:0000256" key="14">
    <source>
        <dbReference type="ARBA" id="ARBA00023125"/>
    </source>
</evidence>
<evidence type="ECO:0000256" key="3">
    <source>
        <dbReference type="ARBA" id="ARBA00022598"/>
    </source>
</evidence>
<dbReference type="InterPro" id="IPR012340">
    <property type="entry name" value="NA-bd_OB-fold"/>
</dbReference>
<dbReference type="Pfam" id="PF01068">
    <property type="entry name" value="DNA_ligase_A_M"/>
    <property type="match status" value="1"/>
</dbReference>
<accession>A0ABU7QTR0</accession>
<dbReference type="PROSITE" id="PS50160">
    <property type="entry name" value="DNA_LIGASE_A3"/>
    <property type="match status" value="1"/>
</dbReference>
<dbReference type="RefSeq" id="WP_330937218.1">
    <property type="nucleotide sequence ID" value="NZ_JAZGJU010000002.1"/>
</dbReference>
<dbReference type="Gene3D" id="2.40.50.140">
    <property type="entry name" value="Nucleic acid-binding proteins"/>
    <property type="match status" value="1"/>
</dbReference>
<dbReference type="PANTHER" id="PTHR42705:SF2">
    <property type="entry name" value="BIFUNCTIONAL NON-HOMOLOGOUS END JOINING PROTEIN LIGD"/>
    <property type="match status" value="1"/>
</dbReference>
<gene>
    <name evidence="23" type="primary">ligD</name>
    <name evidence="23" type="ORF">V2E39_01160</name>
</gene>
<dbReference type="PANTHER" id="PTHR42705">
    <property type="entry name" value="BIFUNCTIONAL NON-HOMOLOGOUS END JOINING PROTEIN LIGD"/>
    <property type="match status" value="1"/>
</dbReference>
<evidence type="ECO:0000256" key="1">
    <source>
        <dbReference type="ARBA" id="ARBA00001936"/>
    </source>
</evidence>
<evidence type="ECO:0000256" key="8">
    <source>
        <dbReference type="ARBA" id="ARBA00022741"/>
    </source>
</evidence>
<evidence type="ECO:0000256" key="11">
    <source>
        <dbReference type="ARBA" id="ARBA00022839"/>
    </source>
</evidence>
<comment type="catalytic activity">
    <reaction evidence="20">
        <text>ATP + (deoxyribonucleotide)n-3'-hydroxyl + 5'-phospho-(deoxyribonucleotide)m = (deoxyribonucleotide)n+m + AMP + diphosphate.</text>
        <dbReference type="EC" id="6.5.1.1"/>
    </reaction>
</comment>
<dbReference type="Gene3D" id="3.90.920.10">
    <property type="entry name" value="DNA primase, PRIM domain"/>
    <property type="match status" value="1"/>
</dbReference>
<dbReference type="Pfam" id="PF13298">
    <property type="entry name" value="LigD_N"/>
    <property type="match status" value="1"/>
</dbReference>
<evidence type="ECO:0000256" key="21">
    <source>
        <dbReference type="SAM" id="MobiDB-lite"/>
    </source>
</evidence>
<keyword evidence="3 23" id="KW-0436">Ligase</keyword>
<protein>
    <recommendedName>
        <fullName evidence="2">DNA ligase (ATP)</fullName>
        <ecNumber evidence="2">6.5.1.1</ecNumber>
    </recommendedName>
    <alternativeName>
        <fullName evidence="19">NHEJ DNA polymerase</fullName>
    </alternativeName>
</protein>
<evidence type="ECO:0000256" key="15">
    <source>
        <dbReference type="ARBA" id="ARBA00023172"/>
    </source>
</evidence>
<feature type="compositionally biased region" description="Basic and acidic residues" evidence="21">
    <location>
        <begin position="1"/>
        <end position="16"/>
    </location>
</feature>
<evidence type="ECO:0000256" key="9">
    <source>
        <dbReference type="ARBA" id="ARBA00022763"/>
    </source>
</evidence>
<reference evidence="23 24" key="1">
    <citation type="submission" date="2024-01" db="EMBL/GenBank/DDBJ databases">
        <title>Whole genome of Chryseobacterium arthrosphaerae NNCa 2741.</title>
        <authorList>
            <person name="Boriskina E.V."/>
            <person name="Gordinskaya N.A."/>
            <person name="Kropotov V.S."/>
            <person name="Alekseeva A.E."/>
            <person name="Makhova M.A."/>
            <person name="Kryazhev D.V."/>
            <person name="Shkurkina I.S."/>
        </authorList>
    </citation>
    <scope>NUCLEOTIDE SEQUENCE [LARGE SCALE GENOMIC DNA]</scope>
    <source>
        <strain evidence="23 24">NNCa 2741</strain>
    </source>
</reference>
<keyword evidence="5" id="KW-0548">Nucleotidyltransferase</keyword>
<comment type="caution">
    <text evidence="23">The sequence shown here is derived from an EMBL/GenBank/DDBJ whole genome shotgun (WGS) entry which is preliminary data.</text>
</comment>
<dbReference type="NCBIfam" id="TIGR02776">
    <property type="entry name" value="NHEJ_ligase_prk"/>
    <property type="match status" value="1"/>
</dbReference>
<dbReference type="InterPro" id="IPR014146">
    <property type="entry name" value="LigD_ligase_dom"/>
</dbReference>
<dbReference type="Proteomes" id="UP001350005">
    <property type="component" value="Unassembled WGS sequence"/>
</dbReference>
<keyword evidence="15" id="KW-0233">DNA recombination</keyword>
<keyword evidence="12" id="KW-0067">ATP-binding</keyword>
<dbReference type="NCBIfam" id="TIGR02778">
    <property type="entry name" value="ligD_pol"/>
    <property type="match status" value="1"/>
</dbReference>
<evidence type="ECO:0000256" key="10">
    <source>
        <dbReference type="ARBA" id="ARBA00022801"/>
    </source>
</evidence>
<evidence type="ECO:0000313" key="24">
    <source>
        <dbReference type="Proteomes" id="UP001350005"/>
    </source>
</evidence>
<evidence type="ECO:0000256" key="13">
    <source>
        <dbReference type="ARBA" id="ARBA00022932"/>
    </source>
</evidence>
<keyword evidence="24" id="KW-1185">Reference proteome</keyword>
<comment type="cofactor">
    <cofactor evidence="1">
        <name>Mn(2+)</name>
        <dbReference type="ChEBI" id="CHEBI:29035"/>
    </cofactor>
</comment>
<keyword evidence="17" id="KW-0464">Manganese</keyword>
<dbReference type="InterPro" id="IPR052171">
    <property type="entry name" value="NHEJ_LigD"/>
</dbReference>
<feature type="domain" description="ATP-dependent DNA ligase family profile" evidence="22">
    <location>
        <begin position="343"/>
        <end position="476"/>
    </location>
</feature>
<dbReference type="EMBL" id="JAZGJU010000002">
    <property type="protein sequence ID" value="MEE6125987.1"/>
    <property type="molecule type" value="Genomic_DNA"/>
</dbReference>
<evidence type="ECO:0000256" key="17">
    <source>
        <dbReference type="ARBA" id="ARBA00023211"/>
    </source>
</evidence>
<evidence type="ECO:0000256" key="5">
    <source>
        <dbReference type="ARBA" id="ARBA00022695"/>
    </source>
</evidence>
<dbReference type="SUPFAM" id="SSF56091">
    <property type="entry name" value="DNA ligase/mRNA capping enzyme, catalytic domain"/>
    <property type="match status" value="1"/>
</dbReference>